<accession>A0A1G2HW48</accession>
<protein>
    <submittedName>
        <fullName evidence="5">Cell filamentation protein Fic</fullName>
    </submittedName>
</protein>
<dbReference type="SUPFAM" id="SSF140931">
    <property type="entry name" value="Fic-like"/>
    <property type="match status" value="1"/>
</dbReference>
<dbReference type="InterPro" id="IPR036597">
    <property type="entry name" value="Fido-like_dom_sf"/>
</dbReference>
<dbReference type="PROSITE" id="PS51459">
    <property type="entry name" value="FIDO"/>
    <property type="match status" value="1"/>
</dbReference>
<keyword evidence="2" id="KW-0547">Nucleotide-binding</keyword>
<evidence type="ECO:0000313" key="6">
    <source>
        <dbReference type="Proteomes" id="UP000178774"/>
    </source>
</evidence>
<evidence type="ECO:0000256" key="2">
    <source>
        <dbReference type="PIRSR" id="PIRSR640198-2"/>
    </source>
</evidence>
<feature type="binding site" evidence="2">
    <location>
        <begin position="269"/>
        <end position="270"/>
    </location>
    <ligand>
        <name>ATP</name>
        <dbReference type="ChEBI" id="CHEBI:30616"/>
    </ligand>
</feature>
<dbReference type="PANTHER" id="PTHR13504:SF38">
    <property type="entry name" value="FIDO DOMAIN-CONTAINING PROTEIN"/>
    <property type="match status" value="1"/>
</dbReference>
<name>A0A1G2HW48_9BACT</name>
<gene>
    <name evidence="5" type="ORF">A2822_02900</name>
</gene>
<dbReference type="GO" id="GO:0005524">
    <property type="term" value="F:ATP binding"/>
    <property type="evidence" value="ECO:0007669"/>
    <property type="project" value="UniProtKB-KW"/>
</dbReference>
<organism evidence="5 6">
    <name type="scientific">Candidatus Staskawiczbacteria bacterium RIFCSPHIGHO2_01_FULL_41_41</name>
    <dbReference type="NCBI Taxonomy" id="1802203"/>
    <lineage>
        <taxon>Bacteria</taxon>
        <taxon>Candidatus Staskawicziibacteriota</taxon>
    </lineage>
</organism>
<proteinExistence type="predicted"/>
<feature type="domain" description="Fido" evidence="4">
    <location>
        <begin position="151"/>
        <end position="291"/>
    </location>
</feature>
<sequence length="298" mass="35110">MFIEIRAKGKKKKYYLSQSYRVKGKIKKIVQYLGVNLSEEELQKLRVKAEQRILKNVREKSILEFELSEEEIKQYRRYEQQIEILHLQKLNWKRFTESFTYNTNAIEGSTVALSEVKELLEHKEKPQNADELEALNVAEAVEFIQKVKEKLSLDVIKNIHNICFKGTKSFAGKLRSVEVVIKDREGNIIHRGASATEVVSLLKDLCKWYGKHIKKYPPLLLAALVHNQFENIHPFQDGNGRVGRLLLNYVLLKQGYPPINIYLKDRARYYRCLQKFDSRNDIKSTLKFLISQYKKQYR</sequence>
<dbReference type="Pfam" id="PF02661">
    <property type="entry name" value="Fic"/>
    <property type="match status" value="1"/>
</dbReference>
<feature type="active site" evidence="1">
    <location>
        <position position="233"/>
    </location>
</feature>
<reference evidence="5 6" key="1">
    <citation type="journal article" date="2016" name="Nat. Commun.">
        <title>Thousands of microbial genomes shed light on interconnected biogeochemical processes in an aquifer system.</title>
        <authorList>
            <person name="Anantharaman K."/>
            <person name="Brown C.T."/>
            <person name="Hug L.A."/>
            <person name="Sharon I."/>
            <person name="Castelle C.J."/>
            <person name="Probst A.J."/>
            <person name="Thomas B.C."/>
            <person name="Singh A."/>
            <person name="Wilkins M.J."/>
            <person name="Karaoz U."/>
            <person name="Brodie E.L."/>
            <person name="Williams K.H."/>
            <person name="Hubbard S.S."/>
            <person name="Banfield J.F."/>
        </authorList>
    </citation>
    <scope>NUCLEOTIDE SEQUENCE [LARGE SCALE GENOMIC DNA]</scope>
</reference>
<evidence type="ECO:0000256" key="3">
    <source>
        <dbReference type="PIRSR" id="PIRSR640198-3"/>
    </source>
</evidence>
<feature type="site" description="Important for autoinhibition of adenylyltransferase activity" evidence="3">
    <location>
        <position position="107"/>
    </location>
</feature>
<dbReference type="EMBL" id="MHOP01000001">
    <property type="protein sequence ID" value="OGZ66752.1"/>
    <property type="molecule type" value="Genomic_DNA"/>
</dbReference>
<feature type="binding site" evidence="2">
    <location>
        <begin position="237"/>
        <end position="244"/>
    </location>
    <ligand>
        <name>ATP</name>
        <dbReference type="ChEBI" id="CHEBI:30616"/>
    </ligand>
</feature>
<evidence type="ECO:0000313" key="5">
    <source>
        <dbReference type="EMBL" id="OGZ66752.1"/>
    </source>
</evidence>
<dbReference type="InterPro" id="IPR040198">
    <property type="entry name" value="Fido_containing"/>
</dbReference>
<dbReference type="AlphaFoldDB" id="A0A1G2HW48"/>
<evidence type="ECO:0000259" key="4">
    <source>
        <dbReference type="PROSITE" id="PS51459"/>
    </source>
</evidence>
<dbReference type="Gene3D" id="1.10.3290.10">
    <property type="entry name" value="Fido-like domain"/>
    <property type="match status" value="1"/>
</dbReference>
<keyword evidence="2" id="KW-0067">ATP-binding</keyword>
<comment type="caution">
    <text evidence="5">The sequence shown here is derived from an EMBL/GenBank/DDBJ whole genome shotgun (WGS) entry which is preliminary data.</text>
</comment>
<evidence type="ECO:0000256" key="1">
    <source>
        <dbReference type="PIRSR" id="PIRSR640198-1"/>
    </source>
</evidence>
<dbReference type="PANTHER" id="PTHR13504">
    <property type="entry name" value="FIDO DOMAIN-CONTAINING PROTEIN DDB_G0283145"/>
    <property type="match status" value="1"/>
</dbReference>
<dbReference type="Proteomes" id="UP000178774">
    <property type="component" value="Unassembled WGS sequence"/>
</dbReference>
<dbReference type="InterPro" id="IPR003812">
    <property type="entry name" value="Fido"/>
</dbReference>